<feature type="modified residue" description="Phosphohistidine" evidence="2">
    <location>
        <position position="58"/>
    </location>
</feature>
<gene>
    <name evidence="4" type="ORF">WKW82_14720</name>
</gene>
<dbReference type="InterPro" id="IPR008207">
    <property type="entry name" value="Sig_transdc_His_kin_Hpt_dom"/>
</dbReference>
<proteinExistence type="predicted"/>
<comment type="caution">
    <text evidence="4">The sequence shown here is derived from an EMBL/GenBank/DDBJ whole genome shotgun (WGS) entry which is preliminary data.</text>
</comment>
<keyword evidence="1" id="KW-0902">Two-component regulatory system</keyword>
<name>A0ABU8WK59_9BURK</name>
<dbReference type="Pfam" id="PF01627">
    <property type="entry name" value="Hpt"/>
    <property type="match status" value="1"/>
</dbReference>
<reference evidence="4 5" key="1">
    <citation type="submission" date="2024-03" db="EMBL/GenBank/DDBJ databases">
        <title>Novel species of the genus Variovorax.</title>
        <authorList>
            <person name="Liu Q."/>
            <person name="Xin Y.-H."/>
        </authorList>
    </citation>
    <scope>NUCLEOTIDE SEQUENCE [LARGE SCALE GENOMIC DNA]</scope>
    <source>
        <strain evidence="4 5">KACC 18900</strain>
    </source>
</reference>
<keyword evidence="5" id="KW-1185">Reference proteome</keyword>
<dbReference type="PROSITE" id="PS50894">
    <property type="entry name" value="HPT"/>
    <property type="match status" value="1"/>
</dbReference>
<dbReference type="EMBL" id="JBBKZT010000006">
    <property type="protein sequence ID" value="MEJ8847911.1"/>
    <property type="molecule type" value="Genomic_DNA"/>
</dbReference>
<protein>
    <submittedName>
        <fullName evidence="4">Hpt domain-containing protein</fullName>
    </submittedName>
</protein>
<evidence type="ECO:0000256" key="2">
    <source>
        <dbReference type="PROSITE-ProRule" id="PRU00110"/>
    </source>
</evidence>
<dbReference type="RefSeq" id="WP_340343043.1">
    <property type="nucleotide sequence ID" value="NZ_JBBKZT010000006.1"/>
</dbReference>
<evidence type="ECO:0000259" key="3">
    <source>
        <dbReference type="PROSITE" id="PS50894"/>
    </source>
</evidence>
<feature type="domain" description="HPt" evidence="3">
    <location>
        <begin position="19"/>
        <end position="110"/>
    </location>
</feature>
<dbReference type="SUPFAM" id="SSF47226">
    <property type="entry name" value="Histidine-containing phosphotransfer domain, HPT domain"/>
    <property type="match status" value="1"/>
</dbReference>
<dbReference type="InterPro" id="IPR036641">
    <property type="entry name" value="HPT_dom_sf"/>
</dbReference>
<dbReference type="Gene3D" id="1.20.120.160">
    <property type="entry name" value="HPT domain"/>
    <property type="match status" value="1"/>
</dbReference>
<keyword evidence="2" id="KW-0597">Phosphoprotein</keyword>
<evidence type="ECO:0000256" key="1">
    <source>
        <dbReference type="ARBA" id="ARBA00023012"/>
    </source>
</evidence>
<evidence type="ECO:0000313" key="4">
    <source>
        <dbReference type="EMBL" id="MEJ8847911.1"/>
    </source>
</evidence>
<dbReference type="Proteomes" id="UP001385892">
    <property type="component" value="Unassembled WGS sequence"/>
</dbReference>
<accession>A0ABU8WK59</accession>
<dbReference type="SMART" id="SM00073">
    <property type="entry name" value="HPT"/>
    <property type="match status" value="1"/>
</dbReference>
<sequence length="113" mass="12059">MSDPTIDPATFAELQEAAGAEFVTELVQTFLEEAPQMLKELRESQAAGDADTFRRAAHSLKSNSLTFGALALGAMARDLELGGLPAAQPPEALDALMLEYLRVDASLKALCHV</sequence>
<organism evidence="4 5">
    <name type="scientific">Variovorax rhizosphaerae</name>
    <dbReference type="NCBI Taxonomy" id="1836200"/>
    <lineage>
        <taxon>Bacteria</taxon>
        <taxon>Pseudomonadati</taxon>
        <taxon>Pseudomonadota</taxon>
        <taxon>Betaproteobacteria</taxon>
        <taxon>Burkholderiales</taxon>
        <taxon>Comamonadaceae</taxon>
        <taxon>Variovorax</taxon>
    </lineage>
</organism>
<evidence type="ECO:0000313" key="5">
    <source>
        <dbReference type="Proteomes" id="UP001385892"/>
    </source>
</evidence>